<proteinExistence type="predicted"/>
<feature type="domain" description="HTH tetR-type" evidence="3">
    <location>
        <begin position="2"/>
        <end position="62"/>
    </location>
</feature>
<reference evidence="4 5" key="1">
    <citation type="submission" date="2023-12" db="EMBL/GenBank/DDBJ databases">
        <title>Amycolatopsis sp. V23-08.</title>
        <authorList>
            <person name="Somphong A."/>
        </authorList>
    </citation>
    <scope>NUCLEOTIDE SEQUENCE [LARGE SCALE GENOMIC DNA]</scope>
    <source>
        <strain evidence="4 5">V23-08</strain>
    </source>
</reference>
<dbReference type="EMBL" id="JAYFSI010000014">
    <property type="protein sequence ID" value="MEA5366176.1"/>
    <property type="molecule type" value="Genomic_DNA"/>
</dbReference>
<keyword evidence="1 2" id="KW-0238">DNA-binding</keyword>
<protein>
    <submittedName>
        <fullName evidence="4">TetR/AcrR family transcriptional regulator</fullName>
    </submittedName>
</protein>
<dbReference type="PRINTS" id="PR00455">
    <property type="entry name" value="HTHTETR"/>
</dbReference>
<organism evidence="4 5">
    <name type="scientific">Amycolatopsis heterodermiae</name>
    <dbReference type="NCBI Taxonomy" id="3110235"/>
    <lineage>
        <taxon>Bacteria</taxon>
        <taxon>Bacillati</taxon>
        <taxon>Actinomycetota</taxon>
        <taxon>Actinomycetes</taxon>
        <taxon>Pseudonocardiales</taxon>
        <taxon>Pseudonocardiaceae</taxon>
        <taxon>Amycolatopsis</taxon>
    </lineage>
</organism>
<dbReference type="InterPro" id="IPR009057">
    <property type="entry name" value="Homeodomain-like_sf"/>
</dbReference>
<dbReference type="RefSeq" id="WP_323335239.1">
    <property type="nucleotide sequence ID" value="NZ_JAYFSI010000014.1"/>
</dbReference>
<name>A0ABU5RIR9_9PSEU</name>
<dbReference type="SUPFAM" id="SSF46689">
    <property type="entry name" value="Homeodomain-like"/>
    <property type="match status" value="1"/>
</dbReference>
<dbReference type="Pfam" id="PF00440">
    <property type="entry name" value="TetR_N"/>
    <property type="match status" value="1"/>
</dbReference>
<dbReference type="InterPro" id="IPR001647">
    <property type="entry name" value="HTH_TetR"/>
</dbReference>
<keyword evidence="5" id="KW-1185">Reference proteome</keyword>
<dbReference type="PANTHER" id="PTHR30055:SF181">
    <property type="entry name" value="BLR6905 PROTEIN"/>
    <property type="match status" value="1"/>
</dbReference>
<sequence length="201" mass="21452">MSDSRALLLAAAAEQFAKHGPRGTRVQDIVKAAGVNERMIYHHFGNKDGLYAAALAAQQDGLMAAWQPVLDEAVTLDPYPGMRMALRAFAQNLMARPLLVALWMHESLGGWNTLPPPDSDTPIKELRALYERGQAEGVFRADCPFLVAHATATSAVVGLVVFEGRGRAFVDRAFGADPGPDGVLDLIVGQLLDGMSGPATS</sequence>
<dbReference type="PANTHER" id="PTHR30055">
    <property type="entry name" value="HTH-TYPE TRANSCRIPTIONAL REGULATOR RUTR"/>
    <property type="match status" value="1"/>
</dbReference>
<evidence type="ECO:0000313" key="4">
    <source>
        <dbReference type="EMBL" id="MEA5366176.1"/>
    </source>
</evidence>
<evidence type="ECO:0000313" key="5">
    <source>
        <dbReference type="Proteomes" id="UP001304298"/>
    </source>
</evidence>
<accession>A0ABU5RIR9</accession>
<evidence type="ECO:0000256" key="2">
    <source>
        <dbReference type="PROSITE-ProRule" id="PRU00335"/>
    </source>
</evidence>
<dbReference type="InterPro" id="IPR036271">
    <property type="entry name" value="Tet_transcr_reg_TetR-rel_C_sf"/>
</dbReference>
<gene>
    <name evidence="4" type="ORF">VA596_42070</name>
</gene>
<dbReference type="PROSITE" id="PS50977">
    <property type="entry name" value="HTH_TETR_2"/>
    <property type="match status" value="1"/>
</dbReference>
<feature type="DNA-binding region" description="H-T-H motif" evidence="2">
    <location>
        <begin position="25"/>
        <end position="44"/>
    </location>
</feature>
<dbReference type="Pfam" id="PF17938">
    <property type="entry name" value="TetR_C_29"/>
    <property type="match status" value="1"/>
</dbReference>
<evidence type="ECO:0000259" key="3">
    <source>
        <dbReference type="PROSITE" id="PS50977"/>
    </source>
</evidence>
<dbReference type="InterPro" id="IPR041474">
    <property type="entry name" value="NicS_C"/>
</dbReference>
<dbReference type="SUPFAM" id="SSF48498">
    <property type="entry name" value="Tetracyclin repressor-like, C-terminal domain"/>
    <property type="match status" value="1"/>
</dbReference>
<evidence type="ECO:0000256" key="1">
    <source>
        <dbReference type="ARBA" id="ARBA00023125"/>
    </source>
</evidence>
<dbReference type="Gene3D" id="1.10.357.10">
    <property type="entry name" value="Tetracycline Repressor, domain 2"/>
    <property type="match status" value="1"/>
</dbReference>
<comment type="caution">
    <text evidence="4">The sequence shown here is derived from an EMBL/GenBank/DDBJ whole genome shotgun (WGS) entry which is preliminary data.</text>
</comment>
<dbReference type="InterPro" id="IPR050109">
    <property type="entry name" value="HTH-type_TetR-like_transc_reg"/>
</dbReference>
<dbReference type="Proteomes" id="UP001304298">
    <property type="component" value="Unassembled WGS sequence"/>
</dbReference>